<keyword evidence="6" id="KW-0029">Amino-acid transport</keyword>
<name>A0A974NGX6_9GAMM</name>
<accession>A0A974NGX6</accession>
<feature type="domain" description="Solute-binding protein family 3/N-terminal" evidence="8">
    <location>
        <begin position="37"/>
        <end position="269"/>
    </location>
</feature>
<sequence>MRLLKTSLAVLTISALGLSSVALADSATLNKIKETNTILLGHRESSVPFSYYDNNQNVIGYSQEIEMKIVNAIKAKLNLPDLKTKMLPVTSANRITLLQNGSIDIECGSTTHNKERAQQVGFSNTIFIIGTRLMTKNNSGIKDFPDLAGKNVVTTAGTTSERILQKMDNDKDMNMNIISAKDHGEAFLMLQSGRAVAFMMDDALLFGERAKARNPEDWVVVGKPQSYEAYGCIVRKDDPEFKAIADETIAKLMTSGEINTIYDKWFNKPIPPKNLNLEFPLSEKMQALFKAPNDKPFE</sequence>
<proteinExistence type="inferred from homology"/>
<keyword evidence="5" id="KW-0574">Periplasm</keyword>
<comment type="similarity">
    <text evidence="2">Belongs to the bacterial solute-binding protein 3 family.</text>
</comment>
<dbReference type="FunFam" id="3.40.190.10:FF:000052">
    <property type="entry name" value="Amino acid ABC transporter substrate-binding protein"/>
    <property type="match status" value="1"/>
</dbReference>
<dbReference type="GO" id="GO:0006865">
    <property type="term" value="P:amino acid transport"/>
    <property type="evidence" value="ECO:0007669"/>
    <property type="project" value="UniProtKB-KW"/>
</dbReference>
<feature type="chain" id="PRO_5036850355" evidence="7">
    <location>
        <begin position="25"/>
        <end position="298"/>
    </location>
</feature>
<dbReference type="PANTHER" id="PTHR30085:SF2">
    <property type="entry name" value="GLUTAMATE_ASPARTATE IMPORT SOLUTE-BINDING PROTEIN"/>
    <property type="match status" value="1"/>
</dbReference>
<comment type="subcellular location">
    <subcellularLocation>
        <location evidence="1">Periplasm</location>
    </subcellularLocation>
</comment>
<keyword evidence="4 7" id="KW-0732">Signal</keyword>
<evidence type="ECO:0000256" key="4">
    <source>
        <dbReference type="ARBA" id="ARBA00022729"/>
    </source>
</evidence>
<dbReference type="EMBL" id="CP067393">
    <property type="protein sequence ID" value="QQP86177.1"/>
    <property type="molecule type" value="Genomic_DNA"/>
</dbReference>
<evidence type="ECO:0000313" key="9">
    <source>
        <dbReference type="EMBL" id="QQP86177.1"/>
    </source>
</evidence>
<reference evidence="9 10" key="1">
    <citation type="submission" date="2021-01" db="EMBL/GenBank/DDBJ databases">
        <title>Entomomonas sp. F2A isolated from a house cricket (Acheta domesticus).</title>
        <authorList>
            <person name="Spergser J."/>
            <person name="Busse H.-J."/>
        </authorList>
    </citation>
    <scope>NUCLEOTIDE SEQUENCE [LARGE SCALE GENOMIC DNA]</scope>
    <source>
        <strain evidence="9 10">F2A</strain>
    </source>
</reference>
<evidence type="ECO:0000313" key="10">
    <source>
        <dbReference type="Proteomes" id="UP000595278"/>
    </source>
</evidence>
<dbReference type="AlphaFoldDB" id="A0A974NGX6"/>
<dbReference type="CDD" id="cd13688">
    <property type="entry name" value="PBP2_GltI_DEBP"/>
    <property type="match status" value="1"/>
</dbReference>
<dbReference type="PANTHER" id="PTHR30085">
    <property type="entry name" value="AMINO ACID ABC TRANSPORTER PERMEASE"/>
    <property type="match status" value="1"/>
</dbReference>
<keyword evidence="3" id="KW-0813">Transport</keyword>
<evidence type="ECO:0000256" key="2">
    <source>
        <dbReference type="ARBA" id="ARBA00010333"/>
    </source>
</evidence>
<organism evidence="9 10">
    <name type="scientific">Entomomonas asaccharolytica</name>
    <dbReference type="NCBI Taxonomy" id="2785331"/>
    <lineage>
        <taxon>Bacteria</taxon>
        <taxon>Pseudomonadati</taxon>
        <taxon>Pseudomonadota</taxon>
        <taxon>Gammaproteobacteria</taxon>
        <taxon>Pseudomonadales</taxon>
        <taxon>Pseudomonadaceae</taxon>
        <taxon>Entomomonas</taxon>
    </lineage>
</organism>
<dbReference type="SMART" id="SM00062">
    <property type="entry name" value="PBPb"/>
    <property type="match status" value="1"/>
</dbReference>
<evidence type="ECO:0000256" key="5">
    <source>
        <dbReference type="ARBA" id="ARBA00022764"/>
    </source>
</evidence>
<protein>
    <submittedName>
        <fullName evidence="9">Glutamate/aspartate ABC transporter substrate-binding protein</fullName>
    </submittedName>
</protein>
<dbReference type="Pfam" id="PF00497">
    <property type="entry name" value="SBP_bac_3"/>
    <property type="match status" value="1"/>
</dbReference>
<evidence type="ECO:0000256" key="1">
    <source>
        <dbReference type="ARBA" id="ARBA00004418"/>
    </source>
</evidence>
<evidence type="ECO:0000256" key="7">
    <source>
        <dbReference type="SAM" id="SignalP"/>
    </source>
</evidence>
<evidence type="ECO:0000259" key="8">
    <source>
        <dbReference type="SMART" id="SM00062"/>
    </source>
</evidence>
<dbReference type="KEGG" id="eaz:JHT90_02715"/>
<dbReference type="Gene3D" id="3.40.190.10">
    <property type="entry name" value="Periplasmic binding protein-like II"/>
    <property type="match status" value="2"/>
</dbReference>
<dbReference type="NCBIfam" id="NF008063">
    <property type="entry name" value="PRK10797.1"/>
    <property type="match status" value="1"/>
</dbReference>
<dbReference type="GO" id="GO:0005576">
    <property type="term" value="C:extracellular region"/>
    <property type="evidence" value="ECO:0007669"/>
    <property type="project" value="TreeGrafter"/>
</dbReference>
<feature type="signal peptide" evidence="7">
    <location>
        <begin position="1"/>
        <end position="24"/>
    </location>
</feature>
<dbReference type="RefSeq" id="WP_201093800.1">
    <property type="nucleotide sequence ID" value="NZ_CP067393.1"/>
</dbReference>
<evidence type="ECO:0000256" key="3">
    <source>
        <dbReference type="ARBA" id="ARBA00022448"/>
    </source>
</evidence>
<keyword evidence="10" id="KW-1185">Reference proteome</keyword>
<dbReference type="SUPFAM" id="SSF53850">
    <property type="entry name" value="Periplasmic binding protein-like II"/>
    <property type="match status" value="1"/>
</dbReference>
<gene>
    <name evidence="9" type="ORF">JHT90_02715</name>
</gene>
<dbReference type="InterPro" id="IPR051455">
    <property type="entry name" value="Bact_solute-bind_prot3"/>
</dbReference>
<evidence type="ECO:0000256" key="6">
    <source>
        <dbReference type="ARBA" id="ARBA00022970"/>
    </source>
</evidence>
<dbReference type="InterPro" id="IPR001638">
    <property type="entry name" value="Solute-binding_3/MltF_N"/>
</dbReference>
<dbReference type="GO" id="GO:0030288">
    <property type="term" value="C:outer membrane-bounded periplasmic space"/>
    <property type="evidence" value="ECO:0007669"/>
    <property type="project" value="TreeGrafter"/>
</dbReference>
<dbReference type="Proteomes" id="UP000595278">
    <property type="component" value="Chromosome"/>
</dbReference>